<keyword evidence="3" id="KW-1185">Reference proteome</keyword>
<evidence type="ECO:0000256" key="1">
    <source>
        <dbReference type="SAM" id="MobiDB-lite"/>
    </source>
</evidence>
<gene>
    <name evidence="2" type="ORF">PIB30_004660</name>
</gene>
<accession>A0ABU6Q3L4</accession>
<organism evidence="2 3">
    <name type="scientific">Stylosanthes scabra</name>
    <dbReference type="NCBI Taxonomy" id="79078"/>
    <lineage>
        <taxon>Eukaryota</taxon>
        <taxon>Viridiplantae</taxon>
        <taxon>Streptophyta</taxon>
        <taxon>Embryophyta</taxon>
        <taxon>Tracheophyta</taxon>
        <taxon>Spermatophyta</taxon>
        <taxon>Magnoliopsida</taxon>
        <taxon>eudicotyledons</taxon>
        <taxon>Gunneridae</taxon>
        <taxon>Pentapetalae</taxon>
        <taxon>rosids</taxon>
        <taxon>fabids</taxon>
        <taxon>Fabales</taxon>
        <taxon>Fabaceae</taxon>
        <taxon>Papilionoideae</taxon>
        <taxon>50 kb inversion clade</taxon>
        <taxon>dalbergioids sensu lato</taxon>
        <taxon>Dalbergieae</taxon>
        <taxon>Pterocarpus clade</taxon>
        <taxon>Stylosanthes</taxon>
    </lineage>
</organism>
<sequence length="120" mass="13040">MVLAQVRVRVQSLIYLGTVCDGMRKYGKAHAGDRRVLDLLSSKPLDSSAAAGASSPESVFRRDLKEKRDKDESAVAGAVRRDLMRVYHIPDFPVAMGINSSGELFGNVDDANWASEEGEG</sequence>
<name>A0ABU6Q3L4_9FABA</name>
<feature type="compositionally biased region" description="Low complexity" evidence="1">
    <location>
        <begin position="45"/>
        <end position="55"/>
    </location>
</feature>
<evidence type="ECO:0000313" key="2">
    <source>
        <dbReference type="EMBL" id="MED6106428.1"/>
    </source>
</evidence>
<protein>
    <submittedName>
        <fullName evidence="2">Uncharacterized protein</fullName>
    </submittedName>
</protein>
<feature type="compositionally biased region" description="Basic and acidic residues" evidence="1">
    <location>
        <begin position="59"/>
        <end position="71"/>
    </location>
</feature>
<feature type="region of interest" description="Disordered" evidence="1">
    <location>
        <begin position="45"/>
        <end position="71"/>
    </location>
</feature>
<proteinExistence type="predicted"/>
<comment type="caution">
    <text evidence="2">The sequence shown here is derived from an EMBL/GenBank/DDBJ whole genome shotgun (WGS) entry which is preliminary data.</text>
</comment>
<evidence type="ECO:0000313" key="3">
    <source>
        <dbReference type="Proteomes" id="UP001341840"/>
    </source>
</evidence>
<reference evidence="2 3" key="1">
    <citation type="journal article" date="2023" name="Plants (Basel)">
        <title>Bridging the Gap: Combining Genomics and Transcriptomics Approaches to Understand Stylosanthes scabra, an Orphan Legume from the Brazilian Caatinga.</title>
        <authorList>
            <person name="Ferreira-Neto J.R.C."/>
            <person name="da Silva M.D."/>
            <person name="Binneck E."/>
            <person name="de Melo N.F."/>
            <person name="da Silva R.H."/>
            <person name="de Melo A.L.T.M."/>
            <person name="Pandolfi V."/>
            <person name="Bustamante F.O."/>
            <person name="Brasileiro-Vidal A.C."/>
            <person name="Benko-Iseppon A.M."/>
        </authorList>
    </citation>
    <scope>NUCLEOTIDE SEQUENCE [LARGE SCALE GENOMIC DNA]</scope>
    <source>
        <tissue evidence="2">Leaves</tissue>
    </source>
</reference>
<dbReference type="Proteomes" id="UP001341840">
    <property type="component" value="Unassembled WGS sequence"/>
</dbReference>
<dbReference type="EMBL" id="JASCZI010000009">
    <property type="protein sequence ID" value="MED6106428.1"/>
    <property type="molecule type" value="Genomic_DNA"/>
</dbReference>